<dbReference type="InterPro" id="IPR000551">
    <property type="entry name" value="MerR-type_HTH_dom"/>
</dbReference>
<dbReference type="InterPro" id="IPR009061">
    <property type="entry name" value="DNA-bd_dom_put_sf"/>
</dbReference>
<feature type="domain" description="HTH merR-type" evidence="2">
    <location>
        <begin position="5"/>
        <end position="74"/>
    </location>
</feature>
<evidence type="ECO:0000256" key="1">
    <source>
        <dbReference type="ARBA" id="ARBA00023125"/>
    </source>
</evidence>
<dbReference type="PANTHER" id="PTHR30204">
    <property type="entry name" value="REDOX-CYCLING DRUG-SENSING TRANSCRIPTIONAL ACTIVATOR SOXR"/>
    <property type="match status" value="1"/>
</dbReference>
<dbReference type="KEGG" id="moc:BB934_42090"/>
<dbReference type="SUPFAM" id="SSF46955">
    <property type="entry name" value="Putative DNA-binding domain"/>
    <property type="match status" value="1"/>
</dbReference>
<dbReference type="Pfam" id="PF13411">
    <property type="entry name" value="MerR_1"/>
    <property type="match status" value="1"/>
</dbReference>
<dbReference type="PROSITE" id="PS51257">
    <property type="entry name" value="PROKAR_LIPOPROTEIN"/>
    <property type="match status" value="1"/>
</dbReference>
<sequence>MPERTFSIGHVSSVTGCKVETIRFYEGIGLLPEPERTQGNQRRYLNRHINRLRFILHARELGLAVDAIRQLISLSENPAAPCEQVDEIARQQLLLVRTKIARLTQLAEELERIVASCSGERIADCRVMEVLADHSHCDHGDGGGRVQTQA</sequence>
<name>A0A1B2EXM3_9HYPH</name>
<geneLocation type="plasmid" evidence="3">
    <name>unnamed2</name>
</geneLocation>
<dbReference type="EMBL" id="CP016619">
    <property type="protein sequence ID" value="ANY84739.1"/>
    <property type="molecule type" value="Genomic_DNA"/>
</dbReference>
<evidence type="ECO:0000313" key="3">
    <source>
        <dbReference type="EMBL" id="ANY84739.1"/>
    </source>
</evidence>
<dbReference type="OrthoDB" id="9802944at2"/>
<dbReference type="PANTHER" id="PTHR30204:SF92">
    <property type="entry name" value="HTH-TYPE TRANSCRIPTIONAL REGULATOR ZNTR"/>
    <property type="match status" value="1"/>
</dbReference>
<organism evidence="3">
    <name type="scientific">Microvirga ossetica</name>
    <dbReference type="NCBI Taxonomy" id="1882682"/>
    <lineage>
        <taxon>Bacteria</taxon>
        <taxon>Pseudomonadati</taxon>
        <taxon>Pseudomonadota</taxon>
        <taxon>Alphaproteobacteria</taxon>
        <taxon>Hyphomicrobiales</taxon>
        <taxon>Methylobacteriaceae</taxon>
        <taxon>Microvirga</taxon>
    </lineage>
</organism>
<proteinExistence type="predicted"/>
<reference evidence="3" key="1">
    <citation type="submission" date="2016-07" db="EMBL/GenBank/DDBJ databases">
        <title>Microvirga ossetica sp. nov. a new species of rhizobia isolated from root nodules of the legume species Vicia alpestris Steven originated from North Ossetia region in the Caucasus.</title>
        <authorList>
            <person name="Safronova V.I."/>
            <person name="Kuznetsova I.G."/>
            <person name="Sazanova A.L."/>
            <person name="Belimov A."/>
            <person name="Andronov E."/>
            <person name="Osledkin Y.S."/>
            <person name="Onishchuk O.P."/>
            <person name="Kurchak O.N."/>
            <person name="Shaposhnikov A.I."/>
            <person name="Willems A."/>
            <person name="Tikhonovich I.A."/>
        </authorList>
    </citation>
    <scope>NUCLEOTIDE SEQUENCE [LARGE SCALE GENOMIC DNA]</scope>
    <source>
        <strain evidence="3">V5/3M</strain>
        <plasmid evidence="3">unnamed2</plasmid>
    </source>
</reference>
<gene>
    <name evidence="3" type="ORF">BB934_42090</name>
</gene>
<dbReference type="AlphaFoldDB" id="A0A1B2EXM3"/>
<dbReference type="GO" id="GO:0003677">
    <property type="term" value="F:DNA binding"/>
    <property type="evidence" value="ECO:0007669"/>
    <property type="project" value="UniProtKB-KW"/>
</dbReference>
<keyword evidence="3" id="KW-0614">Plasmid</keyword>
<dbReference type="PROSITE" id="PS50937">
    <property type="entry name" value="HTH_MERR_2"/>
    <property type="match status" value="1"/>
</dbReference>
<accession>A0A1B2EXM3</accession>
<evidence type="ECO:0000259" key="2">
    <source>
        <dbReference type="PROSITE" id="PS50937"/>
    </source>
</evidence>
<protein>
    <submittedName>
        <fullName evidence="3">MerR family transcriptional regulator</fullName>
    </submittedName>
</protein>
<dbReference type="RefSeq" id="WP_099515607.1">
    <property type="nucleotide sequence ID" value="NZ_CP016619.1"/>
</dbReference>
<dbReference type="PRINTS" id="PR00040">
    <property type="entry name" value="HTHMERR"/>
</dbReference>
<dbReference type="GO" id="GO:0003700">
    <property type="term" value="F:DNA-binding transcription factor activity"/>
    <property type="evidence" value="ECO:0007669"/>
    <property type="project" value="InterPro"/>
</dbReference>
<dbReference type="PROSITE" id="PS00552">
    <property type="entry name" value="HTH_MERR_1"/>
    <property type="match status" value="1"/>
</dbReference>
<dbReference type="Gene3D" id="1.10.1660.10">
    <property type="match status" value="1"/>
</dbReference>
<dbReference type="CDD" id="cd04785">
    <property type="entry name" value="HTH_CadR-PbrR-like"/>
    <property type="match status" value="1"/>
</dbReference>
<dbReference type="SMART" id="SM00422">
    <property type="entry name" value="HTH_MERR"/>
    <property type="match status" value="1"/>
</dbReference>
<keyword evidence="1" id="KW-0238">DNA-binding</keyword>
<dbReference type="InterPro" id="IPR047057">
    <property type="entry name" value="MerR_fam"/>
</dbReference>